<keyword evidence="3" id="KW-0813">Transport</keyword>
<evidence type="ECO:0000256" key="19">
    <source>
        <dbReference type="ARBA" id="ARBA00060276"/>
    </source>
</evidence>
<dbReference type="NCBIfam" id="NF006134">
    <property type="entry name" value="PRK08279.1"/>
    <property type="match status" value="1"/>
</dbReference>
<dbReference type="GO" id="GO:0005789">
    <property type="term" value="C:endoplasmic reticulum membrane"/>
    <property type="evidence" value="ECO:0007669"/>
    <property type="project" value="TreeGrafter"/>
</dbReference>
<evidence type="ECO:0000256" key="8">
    <source>
        <dbReference type="ARBA" id="ARBA00022832"/>
    </source>
</evidence>
<keyword evidence="12 22" id="KW-0472">Membrane</keyword>
<comment type="function">
    <text evidence="19">Acyl-CoA synthetase required for both the import of long chain fatty acids (LCFAs) (C14-C18) and the activation very long chain fatty acids (VLCFAs) (C20-C26) by esterification of the fatty acids into metabolically active CoA-thioesters for subsequent degradation or incorporation into phospholipids. The transport and fatty acyl-CoA synthetase activities are genetically separable and are thus independent activities. Esterifies VLCFAs in the peroxisome matrix. The VLCFAs are actively transported into peroxisomes by a PXA1-PXA2 heterodimeric transporter in the peroxisomal membrane.</text>
</comment>
<evidence type="ECO:0000259" key="24">
    <source>
        <dbReference type="Pfam" id="PF13193"/>
    </source>
</evidence>
<evidence type="ECO:0000256" key="20">
    <source>
        <dbReference type="ARBA" id="ARBA00068795"/>
    </source>
</evidence>
<dbReference type="InterPro" id="IPR020845">
    <property type="entry name" value="AMP-binding_CS"/>
</dbReference>
<evidence type="ECO:0000256" key="11">
    <source>
        <dbReference type="ARBA" id="ARBA00023055"/>
    </source>
</evidence>
<name>A0A1B0GJ61_LUTLO</name>
<evidence type="ECO:0000256" key="18">
    <source>
        <dbReference type="ARBA" id="ARBA00048666"/>
    </source>
</evidence>
<evidence type="ECO:0000256" key="22">
    <source>
        <dbReference type="SAM" id="Phobius"/>
    </source>
</evidence>
<feature type="domain" description="AMP-dependent synthetase/ligase" evidence="23">
    <location>
        <begin position="96"/>
        <end position="449"/>
    </location>
</feature>
<proteinExistence type="inferred from homology"/>
<dbReference type="EMBL" id="AJWK01019388">
    <property type="status" value="NOT_ANNOTATED_CDS"/>
    <property type="molecule type" value="Genomic_DNA"/>
</dbReference>
<evidence type="ECO:0000259" key="23">
    <source>
        <dbReference type="Pfam" id="PF00501"/>
    </source>
</evidence>
<dbReference type="SUPFAM" id="SSF56801">
    <property type="entry name" value="Acetyl-CoA synthetase-like"/>
    <property type="match status" value="1"/>
</dbReference>
<evidence type="ECO:0000313" key="25">
    <source>
        <dbReference type="EnsemblMetazoa" id="LLOJ006052-PA"/>
    </source>
</evidence>
<dbReference type="AlphaFoldDB" id="A0A1B0GJ61"/>
<dbReference type="FunFam" id="3.40.50.12780:FF:000019">
    <property type="entry name" value="Long-chain fatty acid transporter"/>
    <property type="match status" value="1"/>
</dbReference>
<dbReference type="EC" id="6.2.1.3" evidence="14"/>
<sequence>MVEVITQLTDKQKAVTIGVIFAVTVAFSLLFGENVIAQAIVFLIGWYLFTGNRPIAIYIIFKTLPRDMKVLVRYIKLNYYLKRWDKKGWTVGHVFQSIVERHPDKVALQIDDHIMTFQDAEDLSNQVANYFHALGFHRGDTIALLMENKPEYGCMWLGLSKIGVITALINTNLRKDVLLHSIRVADAKAVIVGTELIDAIEEIRKEEDIAKLPIYQHHDPMQVRQNLPQLSGTIGLTDALSAASVDAPTEEMNKGKVSDKMVYIYTSGTTGLPKAAVITNARYMFFVLGCGFMVGVRQSDIIYNPLPLYHTAGGMVGLGTVFLLGTTTVLRKRFSASNFWTDCIKAKATAAQYIGEICRYLLSVPDRPHDTAHTVRLMFGNGLRPQIWPQFVARFNIQDIGEVYGSTEGNSNLANIDNKVGAVGFVPVYAEYLYPVTLIKCDEETGEPIRNSEGWCIKCKPGEAGIFLGKIIRKTPARAFGGYADKKASEKKILRDVFRKGDAYFNSGDILVRDIFGYFYFRDRTGDTFRWRGENVATSEVEAVISNIVGLHDCVVYGVEVPHVEGRAGMAAILDPKREISVENLSNGIRGCLPAYARPLFVRLMDELPMTGTFKMKKLDLQQDGFNLDKVSDPIYFLHPDGVYRTLTREDFEKIQSGNARL</sequence>
<keyword evidence="9" id="KW-0067">ATP-binding</keyword>
<protein>
    <recommendedName>
        <fullName evidence="20">Very long-chain fatty acid transport protein</fullName>
        <ecNumber evidence="14">6.2.1.3</ecNumber>
    </recommendedName>
    <alternativeName>
        <fullName evidence="16">Long-chain-fatty-acid--CoA ligase</fullName>
    </alternativeName>
    <alternativeName>
        <fullName evidence="21">Very-long-chain acyl-CoA synthetase</fullName>
    </alternativeName>
</protein>
<dbReference type="Gene3D" id="3.40.50.12780">
    <property type="entry name" value="N-terminal domain of ligase-like"/>
    <property type="match status" value="1"/>
</dbReference>
<evidence type="ECO:0000256" key="14">
    <source>
        <dbReference type="ARBA" id="ARBA00026121"/>
    </source>
</evidence>
<dbReference type="VEuPathDB" id="VectorBase:LLONM1_000968"/>
<keyword evidence="4" id="KW-1003">Cell membrane</keyword>
<dbReference type="InterPro" id="IPR045851">
    <property type="entry name" value="AMP-bd_C_sf"/>
</dbReference>
<organism evidence="25 26">
    <name type="scientific">Lutzomyia longipalpis</name>
    <name type="common">Sand fly</name>
    <dbReference type="NCBI Taxonomy" id="7200"/>
    <lineage>
        <taxon>Eukaryota</taxon>
        <taxon>Metazoa</taxon>
        <taxon>Ecdysozoa</taxon>
        <taxon>Arthropoda</taxon>
        <taxon>Hexapoda</taxon>
        <taxon>Insecta</taxon>
        <taxon>Pterygota</taxon>
        <taxon>Neoptera</taxon>
        <taxon>Endopterygota</taxon>
        <taxon>Diptera</taxon>
        <taxon>Nematocera</taxon>
        <taxon>Psychodoidea</taxon>
        <taxon>Psychodidae</taxon>
        <taxon>Lutzomyia</taxon>
        <taxon>Lutzomyia</taxon>
    </lineage>
</organism>
<keyword evidence="8" id="KW-0276">Fatty acid metabolism</keyword>
<dbReference type="GO" id="GO:0005524">
    <property type="term" value="F:ATP binding"/>
    <property type="evidence" value="ECO:0007669"/>
    <property type="project" value="UniProtKB-KW"/>
</dbReference>
<dbReference type="GO" id="GO:0005886">
    <property type="term" value="C:plasma membrane"/>
    <property type="evidence" value="ECO:0007669"/>
    <property type="project" value="UniProtKB-SubCell"/>
</dbReference>
<dbReference type="InterPro" id="IPR042099">
    <property type="entry name" value="ANL_N_sf"/>
</dbReference>
<evidence type="ECO:0000256" key="10">
    <source>
        <dbReference type="ARBA" id="ARBA00022989"/>
    </source>
</evidence>
<keyword evidence="7" id="KW-0547">Nucleotide-binding</keyword>
<dbReference type="GO" id="GO:0004467">
    <property type="term" value="F:long-chain fatty acid-CoA ligase activity"/>
    <property type="evidence" value="ECO:0007669"/>
    <property type="project" value="UniProtKB-EC"/>
</dbReference>
<keyword evidence="8" id="KW-0443">Lipid metabolism</keyword>
<evidence type="ECO:0000256" key="2">
    <source>
        <dbReference type="ARBA" id="ARBA00006432"/>
    </source>
</evidence>
<evidence type="ECO:0000256" key="4">
    <source>
        <dbReference type="ARBA" id="ARBA00022475"/>
    </source>
</evidence>
<comment type="catalytic activity">
    <reaction evidence="18">
        <text>tetracosanoate + ATP + CoA = tetracosanoyl-CoA + AMP + diphosphate</text>
        <dbReference type="Rhea" id="RHEA:33639"/>
        <dbReference type="ChEBI" id="CHEBI:30616"/>
        <dbReference type="ChEBI" id="CHEBI:31014"/>
        <dbReference type="ChEBI" id="CHEBI:33019"/>
        <dbReference type="ChEBI" id="CHEBI:57287"/>
        <dbReference type="ChEBI" id="CHEBI:65052"/>
        <dbReference type="ChEBI" id="CHEBI:456215"/>
    </reaction>
    <physiologicalReaction direction="left-to-right" evidence="18">
        <dbReference type="Rhea" id="RHEA:33640"/>
    </physiologicalReaction>
</comment>
<keyword evidence="13" id="KW-0576">Peroxisome</keyword>
<dbReference type="VEuPathDB" id="VectorBase:LLOJ006052"/>
<evidence type="ECO:0000256" key="13">
    <source>
        <dbReference type="ARBA" id="ARBA00023140"/>
    </source>
</evidence>
<keyword evidence="26" id="KW-1185">Reference proteome</keyword>
<keyword evidence="11" id="KW-0445">Lipid transport</keyword>
<evidence type="ECO:0000256" key="1">
    <source>
        <dbReference type="ARBA" id="ARBA00004651"/>
    </source>
</evidence>
<evidence type="ECO:0000256" key="21">
    <source>
        <dbReference type="ARBA" id="ARBA00078285"/>
    </source>
</evidence>
<dbReference type="GO" id="GO:0044539">
    <property type="term" value="P:long-chain fatty acid import into cell"/>
    <property type="evidence" value="ECO:0007669"/>
    <property type="project" value="TreeGrafter"/>
</dbReference>
<keyword evidence="10 22" id="KW-1133">Transmembrane helix</keyword>
<dbReference type="PROSITE" id="PS00455">
    <property type="entry name" value="AMP_BINDING"/>
    <property type="match status" value="1"/>
</dbReference>
<dbReference type="Pfam" id="PF13193">
    <property type="entry name" value="AMP-binding_C"/>
    <property type="match status" value="1"/>
</dbReference>
<comment type="catalytic activity">
    <reaction evidence="15">
        <text>a very long-chain fatty acid + ATP + CoA = a very long-chain fatty acyl-CoA + AMP + diphosphate</text>
        <dbReference type="Rhea" id="RHEA:54536"/>
        <dbReference type="ChEBI" id="CHEBI:30616"/>
        <dbReference type="ChEBI" id="CHEBI:33019"/>
        <dbReference type="ChEBI" id="CHEBI:57287"/>
        <dbReference type="ChEBI" id="CHEBI:58950"/>
        <dbReference type="ChEBI" id="CHEBI:138261"/>
        <dbReference type="ChEBI" id="CHEBI:456215"/>
    </reaction>
    <physiologicalReaction direction="left-to-right" evidence="15">
        <dbReference type="Rhea" id="RHEA:54537"/>
    </physiologicalReaction>
</comment>
<dbReference type="Gene3D" id="3.30.300.30">
    <property type="match status" value="1"/>
</dbReference>
<feature type="domain" description="AMP-binding enzyme C-terminal" evidence="24">
    <location>
        <begin position="540"/>
        <end position="615"/>
    </location>
</feature>
<keyword evidence="6 22" id="KW-0812">Transmembrane</keyword>
<evidence type="ECO:0000256" key="17">
    <source>
        <dbReference type="ARBA" id="ARBA00046271"/>
    </source>
</evidence>
<keyword evidence="5" id="KW-0436">Ligase</keyword>
<dbReference type="PANTHER" id="PTHR43107:SF15">
    <property type="entry name" value="FATTY ACID TRANSPORT PROTEIN 3, ISOFORM A"/>
    <property type="match status" value="1"/>
</dbReference>
<feature type="transmembrane region" description="Helical" evidence="22">
    <location>
        <begin position="12"/>
        <end position="31"/>
    </location>
</feature>
<dbReference type="Proteomes" id="UP000092461">
    <property type="component" value="Unassembled WGS sequence"/>
</dbReference>
<dbReference type="GO" id="GO:0005778">
    <property type="term" value="C:peroxisomal membrane"/>
    <property type="evidence" value="ECO:0007669"/>
    <property type="project" value="UniProtKB-SubCell"/>
</dbReference>
<evidence type="ECO:0000256" key="7">
    <source>
        <dbReference type="ARBA" id="ARBA00022741"/>
    </source>
</evidence>
<dbReference type="InterPro" id="IPR025110">
    <property type="entry name" value="AMP-bd_C"/>
</dbReference>
<comment type="subcellular location">
    <subcellularLocation>
        <location evidence="1">Cell membrane</location>
        <topology evidence="1">Multi-pass membrane protein</topology>
    </subcellularLocation>
    <subcellularLocation>
        <location evidence="17">Peroxisome membrane</location>
    </subcellularLocation>
</comment>
<dbReference type="PANTHER" id="PTHR43107">
    <property type="entry name" value="LONG-CHAIN FATTY ACID TRANSPORT PROTEIN"/>
    <property type="match status" value="1"/>
</dbReference>
<dbReference type="FunFam" id="3.30.300.30:FF:000002">
    <property type="entry name" value="Long-chain fatty acid transport protein 1"/>
    <property type="match status" value="1"/>
</dbReference>
<feature type="transmembrane region" description="Helical" evidence="22">
    <location>
        <begin position="37"/>
        <end position="61"/>
    </location>
</feature>
<reference evidence="25" key="1">
    <citation type="submission" date="2020-05" db="UniProtKB">
        <authorList>
            <consortium name="EnsemblMetazoa"/>
        </authorList>
    </citation>
    <scope>IDENTIFICATION</scope>
    <source>
        <strain evidence="25">Jacobina</strain>
    </source>
</reference>
<dbReference type="Pfam" id="PF00501">
    <property type="entry name" value="AMP-binding"/>
    <property type="match status" value="1"/>
</dbReference>
<evidence type="ECO:0000256" key="12">
    <source>
        <dbReference type="ARBA" id="ARBA00023136"/>
    </source>
</evidence>
<comment type="similarity">
    <text evidence="2">Belongs to the ATP-dependent AMP-binding enzyme family.</text>
</comment>
<dbReference type="EnsemblMetazoa" id="LLOJ006052-RA">
    <property type="protein sequence ID" value="LLOJ006052-PA"/>
    <property type="gene ID" value="LLOJ006052"/>
</dbReference>
<dbReference type="InterPro" id="IPR000873">
    <property type="entry name" value="AMP-dep_synth/lig_dom"/>
</dbReference>
<evidence type="ECO:0000256" key="16">
    <source>
        <dbReference type="ARBA" id="ARBA00041297"/>
    </source>
</evidence>
<evidence type="ECO:0000256" key="6">
    <source>
        <dbReference type="ARBA" id="ARBA00022692"/>
    </source>
</evidence>
<dbReference type="GO" id="GO:0005324">
    <property type="term" value="F:long-chain fatty acid transmembrane transporter activity"/>
    <property type="evidence" value="ECO:0007669"/>
    <property type="project" value="TreeGrafter"/>
</dbReference>
<evidence type="ECO:0000256" key="9">
    <source>
        <dbReference type="ARBA" id="ARBA00022840"/>
    </source>
</evidence>
<accession>A0A1B0GJ61</accession>
<evidence type="ECO:0000256" key="15">
    <source>
        <dbReference type="ARBA" id="ARBA00036527"/>
    </source>
</evidence>
<evidence type="ECO:0000313" key="26">
    <source>
        <dbReference type="Proteomes" id="UP000092461"/>
    </source>
</evidence>
<evidence type="ECO:0000256" key="3">
    <source>
        <dbReference type="ARBA" id="ARBA00022448"/>
    </source>
</evidence>
<evidence type="ECO:0000256" key="5">
    <source>
        <dbReference type="ARBA" id="ARBA00022598"/>
    </source>
</evidence>